<keyword evidence="8" id="KW-0472">Membrane</keyword>
<accession>B8CZA5</accession>
<dbReference type="GO" id="GO:0015424">
    <property type="term" value="F:ABC-type amino acid transporter activity"/>
    <property type="evidence" value="ECO:0007669"/>
    <property type="project" value="InterPro"/>
</dbReference>
<gene>
    <name evidence="10" type="ordered locus">Hore_18750</name>
</gene>
<dbReference type="InterPro" id="IPR017871">
    <property type="entry name" value="ABC_transporter-like_CS"/>
</dbReference>
<feature type="domain" description="ABC transporter" evidence="9">
    <location>
        <begin position="6"/>
        <end position="238"/>
    </location>
</feature>
<dbReference type="Pfam" id="PF00005">
    <property type="entry name" value="ABC_tran"/>
    <property type="match status" value="1"/>
</dbReference>
<keyword evidence="4" id="KW-1003">Cell membrane</keyword>
<dbReference type="Gene3D" id="3.40.50.300">
    <property type="entry name" value="P-loop containing nucleotide triphosphate hydrolases"/>
    <property type="match status" value="1"/>
</dbReference>
<evidence type="ECO:0000256" key="7">
    <source>
        <dbReference type="ARBA" id="ARBA00022970"/>
    </source>
</evidence>
<keyword evidence="11" id="KW-1185">Reference proteome</keyword>
<dbReference type="PANTHER" id="PTHR43166">
    <property type="entry name" value="AMINO ACID IMPORT ATP-BINDING PROTEIN"/>
    <property type="match status" value="1"/>
</dbReference>
<keyword evidence="5" id="KW-0547">Nucleotide-binding</keyword>
<evidence type="ECO:0000256" key="3">
    <source>
        <dbReference type="ARBA" id="ARBA00022448"/>
    </source>
</evidence>
<dbReference type="STRING" id="373903.Hore_18750"/>
<dbReference type="SUPFAM" id="SSF52540">
    <property type="entry name" value="P-loop containing nucleoside triphosphate hydrolases"/>
    <property type="match status" value="1"/>
</dbReference>
<dbReference type="InterPro" id="IPR003439">
    <property type="entry name" value="ABC_transporter-like_ATP-bd"/>
</dbReference>
<dbReference type="InterPro" id="IPR050086">
    <property type="entry name" value="MetN_ABC_transporter-like"/>
</dbReference>
<evidence type="ECO:0000259" key="9">
    <source>
        <dbReference type="PROSITE" id="PS50893"/>
    </source>
</evidence>
<dbReference type="PANTHER" id="PTHR43166:SF9">
    <property type="entry name" value="GLUTAMATE_ASPARTATE IMPORT ATP-BINDING PROTEIN GLTL"/>
    <property type="match status" value="1"/>
</dbReference>
<reference evidence="10 11" key="1">
    <citation type="journal article" date="2009" name="PLoS ONE">
        <title>Genome analysis of the anaerobic thermohalophilic bacterium Halothermothrix orenii.</title>
        <authorList>
            <person name="Mavromatis K."/>
            <person name="Ivanova N."/>
            <person name="Anderson I."/>
            <person name="Lykidis A."/>
            <person name="Hooper S.D."/>
            <person name="Sun H."/>
            <person name="Kunin V."/>
            <person name="Lapidus A."/>
            <person name="Hugenholtz P."/>
            <person name="Patel B."/>
            <person name="Kyrpides N.C."/>
        </authorList>
    </citation>
    <scope>NUCLEOTIDE SEQUENCE [LARGE SCALE GENOMIC DNA]</scope>
    <source>
        <strain evidence="11">H 168 / OCM 544 / DSM 9562</strain>
    </source>
</reference>
<evidence type="ECO:0000256" key="6">
    <source>
        <dbReference type="ARBA" id="ARBA00022840"/>
    </source>
</evidence>
<dbReference type="GO" id="GO:0005524">
    <property type="term" value="F:ATP binding"/>
    <property type="evidence" value="ECO:0007669"/>
    <property type="project" value="UniProtKB-KW"/>
</dbReference>
<dbReference type="PROSITE" id="PS00211">
    <property type="entry name" value="ABC_TRANSPORTER_1"/>
    <property type="match status" value="1"/>
</dbReference>
<dbReference type="PROSITE" id="PS50893">
    <property type="entry name" value="ABC_TRANSPORTER_2"/>
    <property type="match status" value="1"/>
</dbReference>
<dbReference type="GO" id="GO:0016887">
    <property type="term" value="F:ATP hydrolysis activity"/>
    <property type="evidence" value="ECO:0007669"/>
    <property type="project" value="InterPro"/>
</dbReference>
<dbReference type="eggNOG" id="COG1126">
    <property type="taxonomic scope" value="Bacteria"/>
</dbReference>
<evidence type="ECO:0000256" key="8">
    <source>
        <dbReference type="ARBA" id="ARBA00023136"/>
    </source>
</evidence>
<dbReference type="KEGG" id="hor:Hore_18750"/>
<dbReference type="PIRSF" id="PIRSF039085">
    <property type="entry name" value="ABC_ATPase_HisP"/>
    <property type="match status" value="1"/>
</dbReference>
<dbReference type="CDD" id="cd03262">
    <property type="entry name" value="ABC_HisP_GlnQ"/>
    <property type="match status" value="1"/>
</dbReference>
<comment type="subcellular location">
    <subcellularLocation>
        <location evidence="1">Cell membrane</location>
        <topology evidence="1">Peripheral membrane protein</topology>
    </subcellularLocation>
</comment>
<dbReference type="HOGENOM" id="CLU_000604_1_22_9"/>
<dbReference type="FunFam" id="3.40.50.300:FF:000020">
    <property type="entry name" value="Amino acid ABC transporter ATP-binding component"/>
    <property type="match status" value="1"/>
</dbReference>
<dbReference type="InterPro" id="IPR027417">
    <property type="entry name" value="P-loop_NTPase"/>
</dbReference>
<dbReference type="Proteomes" id="UP000000719">
    <property type="component" value="Chromosome"/>
</dbReference>
<dbReference type="GO" id="GO:0005886">
    <property type="term" value="C:plasma membrane"/>
    <property type="evidence" value="ECO:0007669"/>
    <property type="project" value="UniProtKB-SubCell"/>
</dbReference>
<keyword evidence="3" id="KW-0813">Transport</keyword>
<evidence type="ECO:0000256" key="1">
    <source>
        <dbReference type="ARBA" id="ARBA00004202"/>
    </source>
</evidence>
<proteinExistence type="inferred from homology"/>
<evidence type="ECO:0000313" key="11">
    <source>
        <dbReference type="Proteomes" id="UP000000719"/>
    </source>
</evidence>
<dbReference type="EMBL" id="CP001098">
    <property type="protein sequence ID" value="ACL70624.1"/>
    <property type="molecule type" value="Genomic_DNA"/>
</dbReference>
<evidence type="ECO:0000256" key="5">
    <source>
        <dbReference type="ARBA" id="ARBA00022741"/>
    </source>
</evidence>
<comment type="similarity">
    <text evidence="2">Belongs to the ABC transporter superfamily.</text>
</comment>
<sequence length="250" mass="27280">MKTPVLQVNNLKKSYGSHLVLDGISFSLNKGETKVIIGPSGTGKSTLLTCINMLTPADSGEIFLEGTRVTQENIDKVRQQIGFVFQEFNLFNHLTALGNVMLGLTRVQKMKKEKARKVALKCLDDVGLKDKADLYPAQLSGGQKQRVGIARALAMNPKLLLFDEPTSALDPELIGEVLAVMKKLASQGMTMLVVTHELGFARSVSDEIIFMEHGEIIEQGPPEQIFNNPSITRTGDFLGNITTMYNGDGG</sequence>
<keyword evidence="6" id="KW-0067">ATP-binding</keyword>
<keyword evidence="7" id="KW-0029">Amino-acid transport</keyword>
<dbReference type="SMART" id="SM00382">
    <property type="entry name" value="AAA"/>
    <property type="match status" value="1"/>
</dbReference>
<dbReference type="InterPro" id="IPR030679">
    <property type="entry name" value="ABC_ATPase_HisP-typ"/>
</dbReference>
<dbReference type="AlphaFoldDB" id="B8CZA5"/>
<evidence type="ECO:0000256" key="2">
    <source>
        <dbReference type="ARBA" id="ARBA00005417"/>
    </source>
</evidence>
<organism evidence="10 11">
    <name type="scientific">Halothermothrix orenii (strain H 168 / OCM 544 / DSM 9562)</name>
    <dbReference type="NCBI Taxonomy" id="373903"/>
    <lineage>
        <taxon>Bacteria</taxon>
        <taxon>Bacillati</taxon>
        <taxon>Bacillota</taxon>
        <taxon>Clostridia</taxon>
        <taxon>Halanaerobiales</taxon>
        <taxon>Halothermotrichaceae</taxon>
        <taxon>Halothermothrix</taxon>
    </lineage>
</organism>
<evidence type="ECO:0000313" key="10">
    <source>
        <dbReference type="EMBL" id="ACL70624.1"/>
    </source>
</evidence>
<dbReference type="InterPro" id="IPR003593">
    <property type="entry name" value="AAA+_ATPase"/>
</dbReference>
<evidence type="ECO:0000256" key="4">
    <source>
        <dbReference type="ARBA" id="ARBA00022475"/>
    </source>
</evidence>
<protein>
    <submittedName>
        <fullName evidence="10">ABC transporter related</fullName>
    </submittedName>
</protein>
<dbReference type="RefSeq" id="WP_015923593.1">
    <property type="nucleotide sequence ID" value="NC_011899.1"/>
</dbReference>
<name>B8CZA5_HALOH</name>
<dbReference type="OrthoDB" id="9802264at2"/>